<feature type="compositionally biased region" description="Low complexity" evidence="1">
    <location>
        <begin position="33"/>
        <end position="46"/>
    </location>
</feature>
<feature type="domain" description="AB hydrolase-1" evidence="3">
    <location>
        <begin position="87"/>
        <end position="304"/>
    </location>
</feature>
<dbReference type="InterPro" id="IPR000073">
    <property type="entry name" value="AB_hydrolase_1"/>
</dbReference>
<proteinExistence type="predicted"/>
<feature type="signal peptide" evidence="2">
    <location>
        <begin position="1"/>
        <end position="30"/>
    </location>
</feature>
<dbReference type="PANTHER" id="PTHR43798:SF33">
    <property type="entry name" value="HYDROLASE, PUTATIVE (AFU_ORTHOLOGUE AFUA_2G14860)-RELATED"/>
    <property type="match status" value="1"/>
</dbReference>
<accession>A0ABS3V211</accession>
<reference evidence="4 5" key="1">
    <citation type="submission" date="2021-03" db="EMBL/GenBank/DDBJ databases">
        <authorList>
            <person name="Lee D.-H."/>
        </authorList>
    </citation>
    <scope>NUCLEOTIDE SEQUENCE [LARGE SCALE GENOMIC DNA]</scope>
    <source>
        <strain evidence="4 5">MMS20-R2-23</strain>
    </source>
</reference>
<gene>
    <name evidence="4" type="ORF">JQN83_02330</name>
</gene>
<evidence type="ECO:0000256" key="2">
    <source>
        <dbReference type="SAM" id="SignalP"/>
    </source>
</evidence>
<dbReference type="PANTHER" id="PTHR43798">
    <property type="entry name" value="MONOACYLGLYCEROL LIPASE"/>
    <property type="match status" value="1"/>
</dbReference>
<evidence type="ECO:0000313" key="5">
    <source>
        <dbReference type="Proteomes" id="UP000671399"/>
    </source>
</evidence>
<dbReference type="Proteomes" id="UP000671399">
    <property type="component" value="Unassembled WGS sequence"/>
</dbReference>
<protein>
    <submittedName>
        <fullName evidence="4">Alpha/beta hydrolase</fullName>
    </submittedName>
</protein>
<dbReference type="InterPro" id="IPR029058">
    <property type="entry name" value="AB_hydrolase_fold"/>
</dbReference>
<keyword evidence="4" id="KW-0378">Hydrolase</keyword>
<evidence type="ECO:0000313" key="4">
    <source>
        <dbReference type="EMBL" id="MBO4159649.1"/>
    </source>
</evidence>
<dbReference type="InterPro" id="IPR050266">
    <property type="entry name" value="AB_hydrolase_sf"/>
</dbReference>
<evidence type="ECO:0000259" key="3">
    <source>
        <dbReference type="Pfam" id="PF12697"/>
    </source>
</evidence>
<feature type="region of interest" description="Disordered" evidence="1">
    <location>
        <begin position="33"/>
        <end position="57"/>
    </location>
</feature>
<keyword evidence="5" id="KW-1185">Reference proteome</keyword>
<keyword evidence="2" id="KW-0732">Signal</keyword>
<sequence length="313" mass="32937">MTQSHFLSSSRNRGAALTLALLLAAGSAACSDSSASTPAATGGSQAPSRVAVSPGPTVSSKASTLHMIDVGGRQLAFHVTSGHLPAIVLDAGGGEDSSYWKDLTPRLSQDTGSMIITYDRAGLGDSDEVSGPWDVQSAVADLQAGLRELGVTREVVLVAHSQAGEVATNFARANPQWVSGAVLVDANLPPFFTDAQIARLVAASTSQIEEAKKQPTTKENRQLIATATNFGPAHHAYHKVSWPKTVPVIVMVAEKTPFDGSPEDAQRWRDAAASFAEAGPDRELVTAKGSSHDIPLDQPDFVLDEIKKMVSRF</sequence>
<dbReference type="Gene3D" id="3.40.50.1820">
    <property type="entry name" value="alpha/beta hydrolase"/>
    <property type="match status" value="1"/>
</dbReference>
<dbReference type="EMBL" id="JAGFWR010000001">
    <property type="protein sequence ID" value="MBO4159649.1"/>
    <property type="molecule type" value="Genomic_DNA"/>
</dbReference>
<name>A0ABS3V211_9ACTN</name>
<feature type="chain" id="PRO_5047172333" evidence="2">
    <location>
        <begin position="31"/>
        <end position="313"/>
    </location>
</feature>
<organism evidence="4 5">
    <name type="scientific">Micromonospora antibiotica</name>
    <dbReference type="NCBI Taxonomy" id="2807623"/>
    <lineage>
        <taxon>Bacteria</taxon>
        <taxon>Bacillati</taxon>
        <taxon>Actinomycetota</taxon>
        <taxon>Actinomycetes</taxon>
        <taxon>Micromonosporales</taxon>
        <taxon>Micromonosporaceae</taxon>
        <taxon>Micromonospora</taxon>
    </lineage>
</organism>
<dbReference type="GO" id="GO:0016787">
    <property type="term" value="F:hydrolase activity"/>
    <property type="evidence" value="ECO:0007669"/>
    <property type="project" value="UniProtKB-KW"/>
</dbReference>
<evidence type="ECO:0000256" key="1">
    <source>
        <dbReference type="SAM" id="MobiDB-lite"/>
    </source>
</evidence>
<comment type="caution">
    <text evidence="4">The sequence shown here is derived from an EMBL/GenBank/DDBJ whole genome shotgun (WGS) entry which is preliminary data.</text>
</comment>
<dbReference type="RefSeq" id="WP_208565333.1">
    <property type="nucleotide sequence ID" value="NZ_JAGFWR010000001.1"/>
</dbReference>
<dbReference type="SUPFAM" id="SSF53474">
    <property type="entry name" value="alpha/beta-Hydrolases"/>
    <property type="match status" value="1"/>
</dbReference>
<dbReference type="Pfam" id="PF12697">
    <property type="entry name" value="Abhydrolase_6"/>
    <property type="match status" value="1"/>
</dbReference>